<dbReference type="EMBL" id="JAFMYW010000001">
    <property type="protein sequence ID" value="MBO0947434.1"/>
    <property type="molecule type" value="Genomic_DNA"/>
</dbReference>
<keyword evidence="1" id="KW-0732">Signal</keyword>
<dbReference type="InterPro" id="IPR015943">
    <property type="entry name" value="WD40/YVTN_repeat-like_dom_sf"/>
</dbReference>
<gene>
    <name evidence="2" type="ORF">J2I46_02490</name>
</gene>
<protein>
    <submittedName>
        <fullName evidence="2">DUF5074 domain-containing protein</fullName>
    </submittedName>
</protein>
<keyword evidence="3" id="KW-1185">Reference proteome</keyword>
<dbReference type="Proteomes" id="UP000664628">
    <property type="component" value="Unassembled WGS sequence"/>
</dbReference>
<evidence type="ECO:0000313" key="3">
    <source>
        <dbReference type="Proteomes" id="UP000664628"/>
    </source>
</evidence>
<dbReference type="SUPFAM" id="SSF50969">
    <property type="entry name" value="YVTN repeat-like/Quinoprotein amine dehydrogenase"/>
    <property type="match status" value="1"/>
</dbReference>
<dbReference type="InterPro" id="IPR031815">
    <property type="entry name" value="DUF5074"/>
</dbReference>
<evidence type="ECO:0000256" key="1">
    <source>
        <dbReference type="SAM" id="SignalP"/>
    </source>
</evidence>
<comment type="caution">
    <text evidence="2">The sequence shown here is derived from an EMBL/GenBank/DDBJ whole genome shotgun (WGS) entry which is preliminary data.</text>
</comment>
<feature type="chain" id="PRO_5045363338" evidence="1">
    <location>
        <begin position="18"/>
        <end position="360"/>
    </location>
</feature>
<reference evidence="2 3" key="1">
    <citation type="submission" date="2021-03" db="EMBL/GenBank/DDBJ databases">
        <title>Fibrella sp. HMF5405 genome sequencing and assembly.</title>
        <authorList>
            <person name="Kang H."/>
            <person name="Kim H."/>
            <person name="Bae S."/>
            <person name="Joh K."/>
        </authorList>
    </citation>
    <scope>NUCLEOTIDE SEQUENCE [LARGE SCALE GENOMIC DNA]</scope>
    <source>
        <strain evidence="2 3">HMF5405</strain>
    </source>
</reference>
<evidence type="ECO:0000313" key="2">
    <source>
        <dbReference type="EMBL" id="MBO0947434.1"/>
    </source>
</evidence>
<dbReference type="InterPro" id="IPR011044">
    <property type="entry name" value="Quino_amine_DH_bsu"/>
</dbReference>
<name>A0ABS3JBQ9_9BACT</name>
<feature type="signal peptide" evidence="1">
    <location>
        <begin position="1"/>
        <end position="17"/>
    </location>
</feature>
<proteinExistence type="predicted"/>
<sequence length="360" mass="38793">MLSASAAAFTVATLLTACNSNTDPTPTGPYTNGIFVLNAGNFLDNNGSLSWMTRNGKTAETDLFQTRNRRPLTGGVRGYVEAGNRGLILVDNSSTGLDKVEIVTTDSLKSVKTLASPDIENPRYAARINDTKVYVTCWGTTGGTNFYGAAGYVAVIDLTTNTVTKKIPVQRGAEGITIVGNEAYIGGVGGDKLVQIMDTQTDAIKTSLSVASSISKLLPDANNKLWGFSGKNVVRIDPTSKTIEATILVGTDTRKSPSNLTASADKRSFYFMYTFYDQADNFNQKGEMYRFNITDATISTATPTVNRLFSGLGLDPSANVLYAGFSPSYKQAGYVFRYQPTGQLIDSVRVEIAPSDFYFK</sequence>
<accession>A0ABS3JBQ9</accession>
<organism evidence="2 3">
    <name type="scientific">Fibrella forsythiae</name>
    <dbReference type="NCBI Taxonomy" id="2817061"/>
    <lineage>
        <taxon>Bacteria</taxon>
        <taxon>Pseudomonadati</taxon>
        <taxon>Bacteroidota</taxon>
        <taxon>Cytophagia</taxon>
        <taxon>Cytophagales</taxon>
        <taxon>Spirosomataceae</taxon>
        <taxon>Fibrella</taxon>
    </lineage>
</organism>
<dbReference type="Pfam" id="PF16819">
    <property type="entry name" value="DUF5074"/>
    <property type="match status" value="1"/>
</dbReference>
<dbReference type="Gene3D" id="2.130.10.10">
    <property type="entry name" value="YVTN repeat-like/Quinoprotein amine dehydrogenase"/>
    <property type="match status" value="1"/>
</dbReference>